<dbReference type="Gene3D" id="2.160.10.10">
    <property type="entry name" value="Hexapeptide repeat proteins"/>
    <property type="match status" value="1"/>
</dbReference>
<evidence type="ECO:0000256" key="17">
    <source>
        <dbReference type="ARBA" id="ARBA00049628"/>
    </source>
</evidence>
<feature type="binding site" evidence="18">
    <location>
        <begin position="79"/>
        <end position="80"/>
    </location>
    <ligand>
        <name>UDP-N-acetyl-alpha-D-glucosamine</name>
        <dbReference type="ChEBI" id="CHEBI:57705"/>
    </ligand>
</feature>
<evidence type="ECO:0000256" key="15">
    <source>
        <dbReference type="ARBA" id="ARBA00048247"/>
    </source>
</evidence>
<dbReference type="GO" id="GO:0000287">
    <property type="term" value="F:magnesium ion binding"/>
    <property type="evidence" value="ECO:0007669"/>
    <property type="project" value="UniProtKB-UniRule"/>
</dbReference>
<proteinExistence type="inferred from homology"/>
<dbReference type="EMBL" id="AP023423">
    <property type="protein sequence ID" value="BCK88908.1"/>
    <property type="molecule type" value="Genomic_DNA"/>
</dbReference>
<dbReference type="InterPro" id="IPR005882">
    <property type="entry name" value="Bifunctional_GlmU"/>
</dbReference>
<dbReference type="EC" id="2.3.1.157" evidence="18"/>
<dbReference type="InterPro" id="IPR011004">
    <property type="entry name" value="Trimer_LpxA-like_sf"/>
</dbReference>
<dbReference type="CDD" id="cd02540">
    <property type="entry name" value="GT2_GlmU_N_bac"/>
    <property type="match status" value="1"/>
</dbReference>
<feature type="active site" description="Proton acceptor" evidence="18">
    <location>
        <position position="360"/>
    </location>
</feature>
<feature type="binding site" evidence="18">
    <location>
        <begin position="9"/>
        <end position="12"/>
    </location>
    <ligand>
        <name>UDP-N-acetyl-alpha-D-glucosamine</name>
        <dbReference type="ChEBI" id="CHEBI:57705"/>
    </ligand>
</feature>
<dbReference type="GO" id="GO:0071555">
    <property type="term" value="P:cell wall organization"/>
    <property type="evidence" value="ECO:0007669"/>
    <property type="project" value="UniProtKB-KW"/>
</dbReference>
<dbReference type="InterPro" id="IPR029044">
    <property type="entry name" value="Nucleotide-diphossugar_trans"/>
</dbReference>
<evidence type="ECO:0000256" key="7">
    <source>
        <dbReference type="ARBA" id="ARBA00022723"/>
    </source>
</evidence>
<accession>A0AAN1XDF1</accession>
<feature type="binding site" evidence="18">
    <location>
        <position position="348"/>
    </location>
    <ligand>
        <name>UDP-N-acetyl-alpha-D-glucosamine</name>
        <dbReference type="ChEBI" id="CHEBI:57705"/>
    </ligand>
</feature>
<dbReference type="GO" id="GO:0000902">
    <property type="term" value="P:cell morphogenesis"/>
    <property type="evidence" value="ECO:0007669"/>
    <property type="project" value="UniProtKB-UniRule"/>
</dbReference>
<dbReference type="GO" id="GO:0006048">
    <property type="term" value="P:UDP-N-acetylglucosamine biosynthetic process"/>
    <property type="evidence" value="ECO:0007669"/>
    <property type="project" value="InterPro"/>
</dbReference>
<evidence type="ECO:0000256" key="12">
    <source>
        <dbReference type="ARBA" id="ARBA00023268"/>
    </source>
</evidence>
<comment type="catalytic activity">
    <reaction evidence="16 18">
        <text>N-acetyl-alpha-D-glucosamine 1-phosphate + UTP + H(+) = UDP-N-acetyl-alpha-D-glucosamine + diphosphate</text>
        <dbReference type="Rhea" id="RHEA:13509"/>
        <dbReference type="ChEBI" id="CHEBI:15378"/>
        <dbReference type="ChEBI" id="CHEBI:33019"/>
        <dbReference type="ChEBI" id="CHEBI:46398"/>
        <dbReference type="ChEBI" id="CHEBI:57705"/>
        <dbReference type="ChEBI" id="CHEBI:57776"/>
        <dbReference type="EC" id="2.7.7.23"/>
    </reaction>
</comment>
<evidence type="ECO:0000256" key="13">
    <source>
        <dbReference type="ARBA" id="ARBA00023315"/>
    </source>
</evidence>
<comment type="similarity">
    <text evidence="3 18">In the N-terminal section; belongs to the N-acetylglucosamine-1-phosphate uridyltransferase family.</text>
</comment>
<evidence type="ECO:0000256" key="16">
    <source>
        <dbReference type="ARBA" id="ARBA00048493"/>
    </source>
</evidence>
<comment type="cofactor">
    <cofactor evidence="18">
        <name>Mg(2+)</name>
        <dbReference type="ChEBI" id="CHEBI:18420"/>
    </cofactor>
    <text evidence="18">Binds 1 Mg(2+) ion per subunit.</text>
</comment>
<feature type="domain" description="MobA-like NTP transferase" evidence="19">
    <location>
        <begin position="7"/>
        <end position="119"/>
    </location>
</feature>
<feature type="region of interest" description="Pyrophosphorylase" evidence="18">
    <location>
        <begin position="1"/>
        <end position="226"/>
    </location>
</feature>
<keyword evidence="11 18" id="KW-0573">Peptidoglycan synthesis</keyword>
<feature type="binding site" evidence="18">
    <location>
        <position position="23"/>
    </location>
    <ligand>
        <name>UDP-N-acetyl-alpha-D-glucosamine</name>
        <dbReference type="ChEBI" id="CHEBI:57705"/>
    </ligand>
</feature>
<feature type="binding site" evidence="18">
    <location>
        <begin position="101"/>
        <end position="103"/>
    </location>
    <ligand>
        <name>UDP-N-acetyl-alpha-D-glucosamine</name>
        <dbReference type="ChEBI" id="CHEBI:57705"/>
    </ligand>
</feature>
<dbReference type="EC" id="2.7.7.23" evidence="18"/>
<evidence type="ECO:0000256" key="4">
    <source>
        <dbReference type="ARBA" id="ARBA00022490"/>
    </source>
</evidence>
<keyword evidence="12 18" id="KW-0511">Multifunctional enzyme</keyword>
<comment type="pathway">
    <text evidence="18">Nucleotide-sugar biosynthesis; UDP-N-acetyl-alpha-D-glucosamine biosynthesis; N-acetyl-alpha-D-glucosamine 1-phosphate from alpha-D-glucosamine 6-phosphate (route II): step 2/2.</text>
</comment>
<keyword evidence="8 18" id="KW-0677">Repeat</keyword>
<keyword evidence="5 18" id="KW-0808">Transferase</keyword>
<reference evidence="20 21" key="1">
    <citation type="journal article" date="2022" name="Int. J. Syst. Evol. Microbiol.">
        <title>&lt;i&gt;Sideroxyarcus emersonii&lt;/i&gt; gen. nov. sp. nov., a neutrophilic, microaerobic iron- and thiosulfate-oxidizing bacterium isolated from iron-rich wetland sediment.</title>
        <authorList>
            <person name="Kato S."/>
            <person name="Itoh T."/>
            <person name="Iino T."/>
            <person name="Ohkuma M."/>
        </authorList>
    </citation>
    <scope>NUCLEOTIDE SEQUENCE [LARGE SCALE GENOMIC DNA]</scope>
    <source>
        <strain evidence="20 21">MIZ01</strain>
    </source>
</reference>
<feature type="region of interest" description="Linker" evidence="18">
    <location>
        <begin position="227"/>
        <end position="247"/>
    </location>
</feature>
<dbReference type="InterPro" id="IPR001451">
    <property type="entry name" value="Hexapep"/>
</dbReference>
<dbReference type="RefSeq" id="WP_237247415.1">
    <property type="nucleotide sequence ID" value="NZ_AP023423.1"/>
</dbReference>
<dbReference type="Proteomes" id="UP001320326">
    <property type="component" value="Chromosome"/>
</dbReference>
<dbReference type="InterPro" id="IPR050065">
    <property type="entry name" value="GlmU-like"/>
</dbReference>
<keyword evidence="9 18" id="KW-0460">Magnesium</keyword>
<evidence type="ECO:0000256" key="6">
    <source>
        <dbReference type="ARBA" id="ARBA00022695"/>
    </source>
</evidence>
<feature type="binding site" evidence="18">
    <location>
        <position position="151"/>
    </location>
    <ligand>
        <name>UDP-N-acetyl-alpha-D-glucosamine</name>
        <dbReference type="ChEBI" id="CHEBI:57705"/>
    </ligand>
</feature>
<name>A0AAN1XDF1_9PROT</name>
<keyword evidence="14 18" id="KW-0961">Cell wall biogenesis/degradation</keyword>
<gene>
    <name evidence="18" type="primary">glmU</name>
    <name evidence="20" type="ORF">MIZ01_2714</name>
</gene>
<dbReference type="Pfam" id="PF00132">
    <property type="entry name" value="Hexapep"/>
    <property type="match status" value="2"/>
</dbReference>
<evidence type="ECO:0000259" key="19">
    <source>
        <dbReference type="Pfam" id="PF12804"/>
    </source>
</evidence>
<comment type="function">
    <text evidence="17 18">Catalyzes the last two sequential reactions in the de novo biosynthetic pathway for UDP-N-acetylglucosamine (UDP-GlcNAc). The C-terminal domain catalyzes the transfer of acetyl group from acetyl coenzyme A to glucosamine-1-phosphate (GlcN-1-P) to produce N-acetylglucosamine-1-phosphate (GlcNAc-1-P), which is converted into UDP-GlcNAc by the transfer of uridine 5-monophosphate (from uridine 5-triphosphate), a reaction catalyzed by the N-terminal domain.</text>
</comment>
<feature type="binding site" evidence="18">
    <location>
        <begin position="383"/>
        <end position="384"/>
    </location>
    <ligand>
        <name>acetyl-CoA</name>
        <dbReference type="ChEBI" id="CHEBI:57288"/>
    </ligand>
</feature>
<evidence type="ECO:0000256" key="3">
    <source>
        <dbReference type="ARBA" id="ARBA00007947"/>
    </source>
</evidence>
<dbReference type="AlphaFoldDB" id="A0AAN1XDF1"/>
<dbReference type="SUPFAM" id="SSF53448">
    <property type="entry name" value="Nucleotide-diphospho-sugar transferases"/>
    <property type="match status" value="1"/>
</dbReference>
<evidence type="ECO:0000256" key="11">
    <source>
        <dbReference type="ARBA" id="ARBA00022984"/>
    </source>
</evidence>
<comment type="subunit">
    <text evidence="18">Homotrimer.</text>
</comment>
<comment type="pathway">
    <text evidence="18">Nucleotide-sugar biosynthesis; UDP-N-acetyl-alpha-D-glucosamine biosynthesis; UDP-N-acetyl-alpha-D-glucosamine from N-acetyl-alpha-D-glucosamine 1-phosphate: step 1/1.</text>
</comment>
<sequence length="454" mass="48775">MSPLNIVILAAGKGTRMYSDKPKVLHALAGKPLVQHVLDCAVSLQPQQICVIYGHGGEAVPQAMQQYGAKFVIQEPQLGTGHAVQQVLPHLEDQSRTLVLYGDVPLIQHSTLHQMLQAGDGLVLLTVNLDKPTGYGRIVRDGQGDVQCIVEEKDATTEQRQIGEVNTGILLAPTAKLRTWLGKLGNNNAQGEYYLTDIVAMAVQQGVTVHTVHPAQNWEVEGINNKQQLAALERVQQRTESNSLMARGVTLADPERIDVRGTLQCGRDVQIDVGCIFEGEVKLGDRVRVGAYSIIRDASIGQDTQIFPYSHIEASETGENCHIGPYARLRPGSKLHDGAHVGNFVEIKNSEIGSGSKANHLSYIGDSTVGSRVNIGAGTITCNYDGANKHRTVIGDDAFIGSDTQLVAPVTVGKGATIGAGSTITRNTPDGELTLSRSKQVSIAGWQRPQKGKK</sequence>
<evidence type="ECO:0000256" key="18">
    <source>
        <dbReference type="HAMAP-Rule" id="MF_01631"/>
    </source>
</evidence>
<dbReference type="GO" id="GO:0008360">
    <property type="term" value="P:regulation of cell shape"/>
    <property type="evidence" value="ECO:0007669"/>
    <property type="project" value="UniProtKB-KW"/>
</dbReference>
<dbReference type="Gene3D" id="3.90.550.10">
    <property type="entry name" value="Spore Coat Polysaccharide Biosynthesis Protein SpsA, Chain A"/>
    <property type="match status" value="1"/>
</dbReference>
<feature type="binding site" evidence="18">
    <location>
        <position position="374"/>
    </location>
    <ligand>
        <name>UDP-N-acetyl-alpha-D-glucosamine</name>
        <dbReference type="ChEBI" id="CHEBI:57705"/>
    </ligand>
</feature>
<dbReference type="NCBIfam" id="TIGR01173">
    <property type="entry name" value="glmU"/>
    <property type="match status" value="1"/>
</dbReference>
<feature type="binding site" evidence="18">
    <location>
        <position position="402"/>
    </location>
    <ligand>
        <name>acetyl-CoA</name>
        <dbReference type="ChEBI" id="CHEBI:57288"/>
    </ligand>
</feature>
<dbReference type="GO" id="GO:0009252">
    <property type="term" value="P:peptidoglycan biosynthetic process"/>
    <property type="evidence" value="ECO:0007669"/>
    <property type="project" value="UniProtKB-UniRule"/>
</dbReference>
<comment type="similarity">
    <text evidence="2 18">In the C-terminal section; belongs to the transferase hexapeptide repeat family.</text>
</comment>
<feature type="region of interest" description="N-acetyltransferase" evidence="18">
    <location>
        <begin position="248"/>
        <end position="454"/>
    </location>
</feature>
<dbReference type="PANTHER" id="PTHR43584:SF3">
    <property type="entry name" value="BIFUNCTIONAL PROTEIN GLMU"/>
    <property type="match status" value="1"/>
</dbReference>
<dbReference type="GO" id="GO:0005737">
    <property type="term" value="C:cytoplasm"/>
    <property type="evidence" value="ECO:0007669"/>
    <property type="project" value="UniProtKB-SubCell"/>
</dbReference>
<keyword evidence="10 18" id="KW-0133">Cell shape</keyword>
<evidence type="ECO:0000313" key="21">
    <source>
        <dbReference type="Proteomes" id="UP001320326"/>
    </source>
</evidence>
<organism evidence="20 21">
    <name type="scientific">Sideroxyarcus emersonii</name>
    <dbReference type="NCBI Taxonomy" id="2764705"/>
    <lineage>
        <taxon>Bacteria</taxon>
        <taxon>Pseudomonadati</taxon>
        <taxon>Pseudomonadota</taxon>
        <taxon>Betaproteobacteria</taxon>
        <taxon>Nitrosomonadales</taxon>
        <taxon>Gallionellaceae</taxon>
        <taxon>Sideroxyarcus</taxon>
    </lineage>
</organism>
<evidence type="ECO:0000256" key="1">
    <source>
        <dbReference type="ARBA" id="ARBA00004496"/>
    </source>
</evidence>
<dbReference type="Pfam" id="PF12804">
    <property type="entry name" value="NTP_transf_3"/>
    <property type="match status" value="1"/>
</dbReference>
<dbReference type="CDD" id="cd03353">
    <property type="entry name" value="LbH_GlmU_C"/>
    <property type="match status" value="1"/>
</dbReference>
<feature type="binding site" evidence="18">
    <location>
        <position position="224"/>
    </location>
    <ligand>
        <name>UDP-N-acetyl-alpha-D-glucosamine</name>
        <dbReference type="ChEBI" id="CHEBI:57705"/>
    </ligand>
</feature>
<feature type="binding site" evidence="18">
    <location>
        <position position="437"/>
    </location>
    <ligand>
        <name>acetyl-CoA</name>
        <dbReference type="ChEBI" id="CHEBI:57288"/>
    </ligand>
</feature>
<comment type="pathway">
    <text evidence="18">Bacterial outer membrane biogenesis; LPS lipid A biosynthesis.</text>
</comment>
<evidence type="ECO:0000256" key="14">
    <source>
        <dbReference type="ARBA" id="ARBA00023316"/>
    </source>
</evidence>
<dbReference type="GO" id="GO:0019134">
    <property type="term" value="F:glucosamine-1-phosphate N-acetyltransferase activity"/>
    <property type="evidence" value="ECO:0007669"/>
    <property type="project" value="UniProtKB-UniRule"/>
</dbReference>
<dbReference type="GO" id="GO:0009245">
    <property type="term" value="P:lipid A biosynthetic process"/>
    <property type="evidence" value="ECO:0007669"/>
    <property type="project" value="UniProtKB-UniRule"/>
</dbReference>
<evidence type="ECO:0000256" key="10">
    <source>
        <dbReference type="ARBA" id="ARBA00022960"/>
    </source>
</evidence>
<comment type="subcellular location">
    <subcellularLocation>
        <location evidence="1 18">Cytoplasm</location>
    </subcellularLocation>
</comment>
<feature type="binding site" evidence="18">
    <location>
        <position position="224"/>
    </location>
    <ligand>
        <name>Mg(2+)</name>
        <dbReference type="ChEBI" id="CHEBI:18420"/>
    </ligand>
</feature>
<evidence type="ECO:0000313" key="20">
    <source>
        <dbReference type="EMBL" id="BCK88908.1"/>
    </source>
</evidence>
<evidence type="ECO:0000256" key="9">
    <source>
        <dbReference type="ARBA" id="ARBA00022842"/>
    </source>
</evidence>
<dbReference type="KEGG" id="seme:MIZ01_2714"/>
<keyword evidence="6 18" id="KW-0548">Nucleotidyltransferase</keyword>
<feature type="binding site" evidence="18">
    <location>
        <position position="377"/>
    </location>
    <ligand>
        <name>acetyl-CoA</name>
        <dbReference type="ChEBI" id="CHEBI:57288"/>
    </ligand>
</feature>
<feature type="binding site" evidence="18">
    <location>
        <position position="330"/>
    </location>
    <ligand>
        <name>UDP-N-acetyl-alpha-D-glucosamine</name>
        <dbReference type="ChEBI" id="CHEBI:57705"/>
    </ligand>
</feature>
<keyword evidence="13 18" id="KW-0012">Acyltransferase</keyword>
<keyword evidence="4 18" id="KW-0963">Cytoplasm</keyword>
<comment type="catalytic activity">
    <reaction evidence="15 18">
        <text>alpha-D-glucosamine 1-phosphate + acetyl-CoA = N-acetyl-alpha-D-glucosamine 1-phosphate + CoA + H(+)</text>
        <dbReference type="Rhea" id="RHEA:13725"/>
        <dbReference type="ChEBI" id="CHEBI:15378"/>
        <dbReference type="ChEBI" id="CHEBI:57287"/>
        <dbReference type="ChEBI" id="CHEBI:57288"/>
        <dbReference type="ChEBI" id="CHEBI:57776"/>
        <dbReference type="ChEBI" id="CHEBI:58516"/>
        <dbReference type="EC" id="2.3.1.157"/>
    </reaction>
</comment>
<feature type="binding site" evidence="18">
    <location>
        <position position="136"/>
    </location>
    <ligand>
        <name>UDP-N-acetyl-alpha-D-glucosamine</name>
        <dbReference type="ChEBI" id="CHEBI:57705"/>
    </ligand>
</feature>
<dbReference type="GO" id="GO:0016020">
    <property type="term" value="C:membrane"/>
    <property type="evidence" value="ECO:0007669"/>
    <property type="project" value="GOC"/>
</dbReference>
<dbReference type="PANTHER" id="PTHR43584">
    <property type="entry name" value="NUCLEOTIDYL TRANSFERASE"/>
    <property type="match status" value="1"/>
</dbReference>
<keyword evidence="21" id="KW-1185">Reference proteome</keyword>
<feature type="binding site" evidence="18">
    <location>
        <position position="166"/>
    </location>
    <ligand>
        <name>UDP-N-acetyl-alpha-D-glucosamine</name>
        <dbReference type="ChEBI" id="CHEBI:57705"/>
    </ligand>
</feature>
<evidence type="ECO:0000256" key="5">
    <source>
        <dbReference type="ARBA" id="ARBA00022679"/>
    </source>
</evidence>
<evidence type="ECO:0000256" key="2">
    <source>
        <dbReference type="ARBA" id="ARBA00007707"/>
    </source>
</evidence>
<feature type="binding site" evidence="18">
    <location>
        <position position="103"/>
    </location>
    <ligand>
        <name>Mg(2+)</name>
        <dbReference type="ChEBI" id="CHEBI:18420"/>
    </ligand>
</feature>
<feature type="binding site" evidence="18">
    <location>
        <position position="420"/>
    </location>
    <ligand>
        <name>acetyl-CoA</name>
        <dbReference type="ChEBI" id="CHEBI:57288"/>
    </ligand>
</feature>
<keyword evidence="7 18" id="KW-0479">Metal-binding</keyword>
<dbReference type="InterPro" id="IPR038009">
    <property type="entry name" value="GlmU_C_LbH"/>
</dbReference>
<dbReference type="GO" id="GO:0003977">
    <property type="term" value="F:UDP-N-acetylglucosamine diphosphorylase activity"/>
    <property type="evidence" value="ECO:0007669"/>
    <property type="project" value="UniProtKB-UniRule"/>
</dbReference>
<dbReference type="SUPFAM" id="SSF51161">
    <property type="entry name" value="Trimeric LpxA-like enzymes"/>
    <property type="match status" value="1"/>
</dbReference>
<feature type="binding site" evidence="18">
    <location>
        <position position="363"/>
    </location>
    <ligand>
        <name>UDP-N-acetyl-alpha-D-glucosamine</name>
        <dbReference type="ChEBI" id="CHEBI:57705"/>
    </ligand>
</feature>
<evidence type="ECO:0000256" key="8">
    <source>
        <dbReference type="ARBA" id="ARBA00022737"/>
    </source>
</evidence>
<dbReference type="HAMAP" id="MF_01631">
    <property type="entry name" value="GlmU"/>
    <property type="match status" value="1"/>
</dbReference>
<protein>
    <recommendedName>
        <fullName evidence="18">Bifunctional protein GlmU</fullName>
    </recommendedName>
    <domain>
        <recommendedName>
            <fullName evidence="18">UDP-N-acetylglucosamine pyrophosphorylase</fullName>
            <ecNumber evidence="18">2.7.7.23</ecNumber>
        </recommendedName>
        <alternativeName>
            <fullName evidence="18">N-acetylglucosamine-1-phosphate uridyltransferase</fullName>
        </alternativeName>
    </domain>
    <domain>
        <recommendedName>
            <fullName evidence="18">Glucosamine-1-phosphate N-acetyltransferase</fullName>
            <ecNumber evidence="18">2.3.1.157</ecNumber>
        </recommendedName>
    </domain>
</protein>
<feature type="binding site" evidence="18">
    <location>
        <position position="74"/>
    </location>
    <ligand>
        <name>UDP-N-acetyl-alpha-D-glucosamine</name>
        <dbReference type="ChEBI" id="CHEBI:57705"/>
    </ligand>
</feature>
<dbReference type="InterPro" id="IPR025877">
    <property type="entry name" value="MobA-like_NTP_Trfase"/>
</dbReference>